<dbReference type="InterPro" id="IPR003661">
    <property type="entry name" value="HisK_dim/P_dom"/>
</dbReference>
<dbReference type="Proteomes" id="UP001185012">
    <property type="component" value="Unassembled WGS sequence"/>
</dbReference>
<evidence type="ECO:0000256" key="7">
    <source>
        <dbReference type="ARBA" id="ARBA00022777"/>
    </source>
</evidence>
<evidence type="ECO:0000256" key="1">
    <source>
        <dbReference type="ARBA" id="ARBA00000085"/>
    </source>
</evidence>
<evidence type="ECO:0000256" key="4">
    <source>
        <dbReference type="ARBA" id="ARBA00022475"/>
    </source>
</evidence>
<sequence length="197" mass="23813">MKLFWRDHFSIVFFFIVQLTLVSILHWADGFDRVDTIGYTFFLSTCLLLVFMWFRYWRYRCVYARLSDPLKSLDESLQKGGGVPLEAAMNELLRSQYQHYQERIHHYEQKQRDHVTFITQWVHQMKTPLSVIQLTLQDRNRLDVKSVREEVDRIKRGLDLVLYTARLDVFDRDFHVESIPLRLLVQGVIHENKRFFI</sequence>
<dbReference type="EMBL" id="JAVDQG010000001">
    <property type="protein sequence ID" value="MDR6224468.1"/>
    <property type="molecule type" value="Genomic_DNA"/>
</dbReference>
<dbReference type="InterPro" id="IPR050351">
    <property type="entry name" value="BphY/WalK/GraS-like"/>
</dbReference>
<keyword evidence="9 10" id="KW-0472">Membrane</keyword>
<dbReference type="PANTHER" id="PTHR45453">
    <property type="entry name" value="PHOSPHATE REGULON SENSOR PROTEIN PHOR"/>
    <property type="match status" value="1"/>
</dbReference>
<dbReference type="PANTHER" id="PTHR45453:SF2">
    <property type="entry name" value="HISTIDINE KINASE"/>
    <property type="match status" value="1"/>
</dbReference>
<dbReference type="CDD" id="cd00082">
    <property type="entry name" value="HisKA"/>
    <property type="match status" value="1"/>
</dbReference>
<evidence type="ECO:0000256" key="3">
    <source>
        <dbReference type="ARBA" id="ARBA00012438"/>
    </source>
</evidence>
<evidence type="ECO:0000256" key="9">
    <source>
        <dbReference type="ARBA" id="ARBA00023136"/>
    </source>
</evidence>
<evidence type="ECO:0000256" key="5">
    <source>
        <dbReference type="ARBA" id="ARBA00022679"/>
    </source>
</evidence>
<keyword evidence="8 10" id="KW-1133">Transmembrane helix</keyword>
<comment type="subcellular location">
    <subcellularLocation>
        <location evidence="2">Cell membrane</location>
        <topology evidence="2">Multi-pass membrane protein</topology>
    </subcellularLocation>
</comment>
<feature type="transmembrane region" description="Helical" evidence="10">
    <location>
        <begin position="9"/>
        <end position="27"/>
    </location>
</feature>
<accession>A0ABU1II66</accession>
<dbReference type="EC" id="2.7.13.3" evidence="3"/>
<evidence type="ECO:0000256" key="2">
    <source>
        <dbReference type="ARBA" id="ARBA00004651"/>
    </source>
</evidence>
<evidence type="ECO:0000313" key="11">
    <source>
        <dbReference type="EMBL" id="MDR6224468.1"/>
    </source>
</evidence>
<evidence type="ECO:0000313" key="12">
    <source>
        <dbReference type="Proteomes" id="UP001185012"/>
    </source>
</evidence>
<evidence type="ECO:0000256" key="8">
    <source>
        <dbReference type="ARBA" id="ARBA00022989"/>
    </source>
</evidence>
<name>A0ABU1II66_9BACL</name>
<evidence type="ECO:0000256" key="10">
    <source>
        <dbReference type="SAM" id="Phobius"/>
    </source>
</evidence>
<evidence type="ECO:0000256" key="6">
    <source>
        <dbReference type="ARBA" id="ARBA00022692"/>
    </source>
</evidence>
<keyword evidence="12" id="KW-1185">Reference proteome</keyword>
<gene>
    <name evidence="11" type="ORF">JOE21_000456</name>
</gene>
<keyword evidence="4" id="KW-1003">Cell membrane</keyword>
<keyword evidence="6 10" id="KW-0812">Transmembrane</keyword>
<reference evidence="11 12" key="1">
    <citation type="submission" date="2023-07" db="EMBL/GenBank/DDBJ databases">
        <title>Genomic Encyclopedia of Type Strains, Phase IV (KMG-IV): sequencing the most valuable type-strain genomes for metagenomic binning, comparative biology and taxonomic classification.</title>
        <authorList>
            <person name="Goeker M."/>
        </authorList>
    </citation>
    <scope>NUCLEOTIDE SEQUENCE [LARGE SCALE GENOMIC DNA]</scope>
    <source>
        <strain evidence="11 12">DSM 45903</strain>
    </source>
</reference>
<keyword evidence="5" id="KW-0808">Transferase</keyword>
<dbReference type="GO" id="GO:0016301">
    <property type="term" value="F:kinase activity"/>
    <property type="evidence" value="ECO:0007669"/>
    <property type="project" value="UniProtKB-KW"/>
</dbReference>
<comment type="catalytic activity">
    <reaction evidence="1">
        <text>ATP + protein L-histidine = ADP + protein N-phospho-L-histidine.</text>
        <dbReference type="EC" id="2.7.13.3"/>
    </reaction>
</comment>
<comment type="caution">
    <text evidence="11">The sequence shown here is derived from an EMBL/GenBank/DDBJ whole genome shotgun (WGS) entry which is preliminary data.</text>
</comment>
<organism evidence="11 12">
    <name type="scientific">Desmospora profundinema</name>
    <dbReference type="NCBI Taxonomy" id="1571184"/>
    <lineage>
        <taxon>Bacteria</taxon>
        <taxon>Bacillati</taxon>
        <taxon>Bacillota</taxon>
        <taxon>Bacilli</taxon>
        <taxon>Bacillales</taxon>
        <taxon>Thermoactinomycetaceae</taxon>
        <taxon>Desmospora</taxon>
    </lineage>
</organism>
<protein>
    <recommendedName>
        <fullName evidence="3">histidine kinase</fullName>
        <ecNumber evidence="3">2.7.13.3</ecNumber>
    </recommendedName>
</protein>
<keyword evidence="7 11" id="KW-0418">Kinase</keyword>
<feature type="transmembrane region" description="Helical" evidence="10">
    <location>
        <begin position="39"/>
        <end position="57"/>
    </location>
</feature>
<proteinExistence type="predicted"/>